<keyword evidence="9" id="KW-1185">Reference proteome</keyword>
<reference evidence="8" key="1">
    <citation type="journal article" date="2020" name="Stud. Mycol.">
        <title>101 Dothideomycetes genomes: a test case for predicting lifestyles and emergence of pathogens.</title>
        <authorList>
            <person name="Haridas S."/>
            <person name="Albert R."/>
            <person name="Binder M."/>
            <person name="Bloem J."/>
            <person name="Labutti K."/>
            <person name="Salamov A."/>
            <person name="Andreopoulos B."/>
            <person name="Baker S."/>
            <person name="Barry K."/>
            <person name="Bills G."/>
            <person name="Bluhm B."/>
            <person name="Cannon C."/>
            <person name="Castanera R."/>
            <person name="Culley D."/>
            <person name="Daum C."/>
            <person name="Ezra D."/>
            <person name="Gonzalez J."/>
            <person name="Henrissat B."/>
            <person name="Kuo A."/>
            <person name="Liang C."/>
            <person name="Lipzen A."/>
            <person name="Lutzoni F."/>
            <person name="Magnuson J."/>
            <person name="Mondo S."/>
            <person name="Nolan M."/>
            <person name="Ohm R."/>
            <person name="Pangilinan J."/>
            <person name="Park H.-J."/>
            <person name="Ramirez L."/>
            <person name="Alfaro M."/>
            <person name="Sun H."/>
            <person name="Tritt A."/>
            <person name="Yoshinaga Y."/>
            <person name="Zwiers L.-H."/>
            <person name="Turgeon B."/>
            <person name="Goodwin S."/>
            <person name="Spatafora J."/>
            <person name="Crous P."/>
            <person name="Grigoriev I."/>
        </authorList>
    </citation>
    <scope>NUCLEOTIDE SEQUENCE</scope>
    <source>
        <strain evidence="8">CBS 119687</strain>
    </source>
</reference>
<dbReference type="GO" id="GO:0005634">
    <property type="term" value="C:nucleus"/>
    <property type="evidence" value="ECO:0007669"/>
    <property type="project" value="InterPro"/>
</dbReference>
<accession>A0A6A6ABD6</accession>
<feature type="region of interest" description="Disordered" evidence="6">
    <location>
        <begin position="79"/>
        <end position="120"/>
    </location>
</feature>
<evidence type="ECO:0000256" key="4">
    <source>
        <dbReference type="ARBA" id="ARBA00023163"/>
    </source>
</evidence>
<dbReference type="Pfam" id="PF08493">
    <property type="entry name" value="AflR"/>
    <property type="match status" value="1"/>
</dbReference>
<dbReference type="PANTHER" id="PTHR31069:SF31">
    <property type="entry name" value="MONODICTYPHENONE CLUSTER TRANSCRIPTION FACTOR-RELATED"/>
    <property type="match status" value="1"/>
</dbReference>
<dbReference type="GO" id="GO:0045122">
    <property type="term" value="P:aflatoxin biosynthetic process"/>
    <property type="evidence" value="ECO:0007669"/>
    <property type="project" value="InterPro"/>
</dbReference>
<dbReference type="SUPFAM" id="SSF57701">
    <property type="entry name" value="Zn2/Cys6 DNA-binding domain"/>
    <property type="match status" value="1"/>
</dbReference>
<keyword evidence="2" id="KW-0805">Transcription regulation</keyword>
<dbReference type="InterPro" id="IPR036864">
    <property type="entry name" value="Zn2-C6_fun-type_DNA-bd_sf"/>
</dbReference>
<dbReference type="CDD" id="cd00067">
    <property type="entry name" value="GAL4"/>
    <property type="match status" value="1"/>
</dbReference>
<dbReference type="Proteomes" id="UP000799771">
    <property type="component" value="Unassembled WGS sequence"/>
</dbReference>
<dbReference type="InterPro" id="IPR050675">
    <property type="entry name" value="OAF3"/>
</dbReference>
<dbReference type="GO" id="GO:0003677">
    <property type="term" value="F:DNA binding"/>
    <property type="evidence" value="ECO:0007669"/>
    <property type="project" value="UniProtKB-KW"/>
</dbReference>
<dbReference type="PROSITE" id="PS00463">
    <property type="entry name" value="ZN2_CY6_FUNGAL_1"/>
    <property type="match status" value="1"/>
</dbReference>
<dbReference type="PRINTS" id="PR00755">
    <property type="entry name" value="AFLATOXINBRP"/>
</dbReference>
<evidence type="ECO:0000256" key="3">
    <source>
        <dbReference type="ARBA" id="ARBA00023125"/>
    </source>
</evidence>
<name>A0A6A6ABD6_9PLEO</name>
<feature type="compositionally biased region" description="Polar residues" evidence="6">
    <location>
        <begin position="89"/>
        <end position="101"/>
    </location>
</feature>
<dbReference type="PROSITE" id="PS50048">
    <property type="entry name" value="ZN2_CY6_FUNGAL_2"/>
    <property type="match status" value="1"/>
</dbReference>
<evidence type="ECO:0000313" key="8">
    <source>
        <dbReference type="EMBL" id="KAF2128188.1"/>
    </source>
</evidence>
<evidence type="ECO:0000256" key="1">
    <source>
        <dbReference type="ARBA" id="ARBA00022723"/>
    </source>
</evidence>
<dbReference type="InterPro" id="IPR001138">
    <property type="entry name" value="Zn2Cys6_DnaBD"/>
</dbReference>
<dbReference type="Pfam" id="PF00172">
    <property type="entry name" value="Zn_clus"/>
    <property type="match status" value="1"/>
</dbReference>
<proteinExistence type="predicted"/>
<evidence type="ECO:0000256" key="6">
    <source>
        <dbReference type="SAM" id="MobiDB-lite"/>
    </source>
</evidence>
<dbReference type="InterPro" id="IPR013700">
    <property type="entry name" value="AflR"/>
</dbReference>
<keyword evidence="5" id="KW-0539">Nucleus</keyword>
<dbReference type="GO" id="GO:0000981">
    <property type="term" value="F:DNA-binding transcription factor activity, RNA polymerase II-specific"/>
    <property type="evidence" value="ECO:0007669"/>
    <property type="project" value="InterPro"/>
</dbReference>
<sequence length="454" mass="50367">MTSFTQPLSQWLPSAVVLNIATVPTSTPSPTSTRSRRERRLKLRDSCDACATSKVKCSKTHPVCTRCSINGSQCVYGVSRKHGKPGRTMKTNTDESPLNKTPKQRPSPDGSEFGKFRIRPEPVLQPQLELETGMNWSPTPTAPDTPDLDFEMMPQATYGEPSGYTFTDELMVTAQCELENHRPAFRDQQSVQLHMRDVLDLPGFTNSNAVNPLPYEFQDSTMDVWSSAYSLPSPQSPKTDQVSSYDTMSGSFSTPTSHCCYPLAYSVLDSLRVISSDTTYSNHELDSMLSIPNLAVRSVLQLLRCSCSSDPHLAMLYSSITVKILHWYQILGDTNRTSSSCATSSPSLRNGFMSPTSSIFSSPMSSPDSKTSTFGLPVQLRRFGLYEFVQEEQLRRQVVLGELMACEQLVNALAGWRGYGRTESAEFLYGVLGTWLKGEVFRISKKVDGGVEEL</sequence>
<dbReference type="AlphaFoldDB" id="A0A6A6ABD6"/>
<dbReference type="OrthoDB" id="2328572at2759"/>
<dbReference type="GeneID" id="54405520"/>
<gene>
    <name evidence="8" type="ORF">P153DRAFT_319561</name>
</gene>
<evidence type="ECO:0000256" key="2">
    <source>
        <dbReference type="ARBA" id="ARBA00023015"/>
    </source>
</evidence>
<evidence type="ECO:0000259" key="7">
    <source>
        <dbReference type="PROSITE" id="PS50048"/>
    </source>
</evidence>
<keyword evidence="1" id="KW-0479">Metal-binding</keyword>
<organism evidence="8 9">
    <name type="scientific">Dothidotthia symphoricarpi CBS 119687</name>
    <dbReference type="NCBI Taxonomy" id="1392245"/>
    <lineage>
        <taxon>Eukaryota</taxon>
        <taxon>Fungi</taxon>
        <taxon>Dikarya</taxon>
        <taxon>Ascomycota</taxon>
        <taxon>Pezizomycotina</taxon>
        <taxon>Dothideomycetes</taxon>
        <taxon>Pleosporomycetidae</taxon>
        <taxon>Pleosporales</taxon>
        <taxon>Dothidotthiaceae</taxon>
        <taxon>Dothidotthia</taxon>
    </lineage>
</organism>
<protein>
    <recommendedName>
        <fullName evidence="7">Zn(2)-C6 fungal-type domain-containing protein</fullName>
    </recommendedName>
</protein>
<dbReference type="PANTHER" id="PTHR31069">
    <property type="entry name" value="OLEATE-ACTIVATED TRANSCRIPTION FACTOR 1-RELATED"/>
    <property type="match status" value="1"/>
</dbReference>
<keyword evidence="4" id="KW-0804">Transcription</keyword>
<dbReference type="RefSeq" id="XP_033522577.1">
    <property type="nucleotide sequence ID" value="XM_033665088.1"/>
</dbReference>
<dbReference type="Gene3D" id="4.10.240.10">
    <property type="entry name" value="Zn(2)-C6 fungal-type DNA-binding domain"/>
    <property type="match status" value="1"/>
</dbReference>
<feature type="domain" description="Zn(2)-C6 fungal-type" evidence="7">
    <location>
        <begin position="46"/>
        <end position="76"/>
    </location>
</feature>
<evidence type="ECO:0000256" key="5">
    <source>
        <dbReference type="ARBA" id="ARBA00023242"/>
    </source>
</evidence>
<evidence type="ECO:0000313" key="9">
    <source>
        <dbReference type="Proteomes" id="UP000799771"/>
    </source>
</evidence>
<keyword evidence="3" id="KW-0238">DNA-binding</keyword>
<dbReference type="GO" id="GO:0008270">
    <property type="term" value="F:zinc ion binding"/>
    <property type="evidence" value="ECO:0007669"/>
    <property type="project" value="InterPro"/>
</dbReference>
<dbReference type="SMART" id="SM00066">
    <property type="entry name" value="GAL4"/>
    <property type="match status" value="1"/>
</dbReference>
<dbReference type="EMBL" id="ML977509">
    <property type="protein sequence ID" value="KAF2128188.1"/>
    <property type="molecule type" value="Genomic_DNA"/>
</dbReference>